<dbReference type="InterPro" id="IPR050276">
    <property type="entry name" value="MshD_Acetyltransferase"/>
</dbReference>
<dbReference type="EMBL" id="AFVQ02000182">
    <property type="protein sequence ID" value="KLI01596.1"/>
    <property type="molecule type" value="Genomic_DNA"/>
</dbReference>
<feature type="domain" description="N-acetyltransferase" evidence="1">
    <location>
        <begin position="1"/>
        <end position="149"/>
    </location>
</feature>
<dbReference type="SUPFAM" id="SSF55729">
    <property type="entry name" value="Acyl-CoA N-acyltransferases (Nat)"/>
    <property type="match status" value="1"/>
</dbReference>
<dbReference type="Gene3D" id="3.40.630.30">
    <property type="match status" value="1"/>
</dbReference>
<dbReference type="InterPro" id="IPR016181">
    <property type="entry name" value="Acyl_CoA_acyltransferase"/>
</dbReference>
<dbReference type="PROSITE" id="PS51186">
    <property type="entry name" value="GNAT"/>
    <property type="match status" value="1"/>
</dbReference>
<dbReference type="GO" id="GO:0016747">
    <property type="term" value="F:acyltransferase activity, transferring groups other than amino-acyl groups"/>
    <property type="evidence" value="ECO:0007669"/>
    <property type="project" value="InterPro"/>
</dbReference>
<dbReference type="CDD" id="cd04301">
    <property type="entry name" value="NAT_SF"/>
    <property type="match status" value="1"/>
</dbReference>
<dbReference type="OrthoDB" id="1821130at2"/>
<evidence type="ECO:0000259" key="1">
    <source>
        <dbReference type="PROSITE" id="PS51186"/>
    </source>
</evidence>
<dbReference type="Proteomes" id="UP000035553">
    <property type="component" value="Unassembled WGS sequence"/>
</dbReference>
<keyword evidence="2" id="KW-0808">Transferase</keyword>
<protein>
    <submittedName>
        <fullName evidence="2">GNAT family acetyltransferase</fullName>
    </submittedName>
</protein>
<comment type="caution">
    <text evidence="2">The sequence shown here is derived from an EMBL/GenBank/DDBJ whole genome shotgun (WGS) entry which is preliminary data.</text>
</comment>
<dbReference type="Pfam" id="PF13508">
    <property type="entry name" value="Acetyltransf_7"/>
    <property type="match status" value="1"/>
</dbReference>
<dbReference type="AlphaFoldDB" id="A0A0U1QLU4"/>
<proteinExistence type="predicted"/>
<accession>A0A0U1QLU4</accession>
<name>A0A0U1QLU4_9BACL</name>
<dbReference type="PANTHER" id="PTHR43617">
    <property type="entry name" value="L-AMINO ACID N-ACETYLTRANSFERASE"/>
    <property type="match status" value="1"/>
</dbReference>
<dbReference type="InterPro" id="IPR000182">
    <property type="entry name" value="GNAT_dom"/>
</dbReference>
<evidence type="ECO:0000313" key="3">
    <source>
        <dbReference type="Proteomes" id="UP000035553"/>
    </source>
</evidence>
<evidence type="ECO:0000313" key="2">
    <source>
        <dbReference type="EMBL" id="KLI01596.1"/>
    </source>
</evidence>
<sequence length="196" mass="22987">MNIRPYQTKDEEGWLRCRVLAFLHTAYYDDVYQKKPTYENPSIELVAVENGQVVGLIDVEYETEIRTVCAACSSLGGMIWHMAVHPDFQRRGIGRQLLTEAEKRLKANSIVQMEAYTRDDAWVNNWYRKNGFHEKSDYLHVWIEGSELQGVIESTAEHLKPQICFAHYTGMHPDRIKTKFSRVHECRCYRKNIETK</sequence>
<organism evidence="2 3">
    <name type="scientific">Sporolactobacillus inulinus CASD</name>
    <dbReference type="NCBI Taxonomy" id="1069536"/>
    <lineage>
        <taxon>Bacteria</taxon>
        <taxon>Bacillati</taxon>
        <taxon>Bacillota</taxon>
        <taxon>Bacilli</taxon>
        <taxon>Bacillales</taxon>
        <taxon>Sporolactobacillaceae</taxon>
        <taxon>Sporolactobacillus</taxon>
    </lineage>
</organism>
<keyword evidence="3" id="KW-1185">Reference proteome</keyword>
<dbReference type="STRING" id="1069536.SINU_12440"/>
<dbReference type="RefSeq" id="WP_010023630.1">
    <property type="nucleotide sequence ID" value="NZ_AFVQ02000182.1"/>
</dbReference>
<reference evidence="2 3" key="1">
    <citation type="journal article" date="2011" name="J. Bacteriol.">
        <title>Draft genome sequence of Sporolactobacillus inulinus strain CASD, an efficient D-lactic acid-producing bacterium with high-concentration lactate tolerance capability.</title>
        <authorList>
            <person name="Yu B."/>
            <person name="Su F."/>
            <person name="Wang L."/>
            <person name="Xu K."/>
            <person name="Zhao B."/>
            <person name="Xu P."/>
        </authorList>
    </citation>
    <scope>NUCLEOTIDE SEQUENCE [LARGE SCALE GENOMIC DNA]</scope>
    <source>
        <strain evidence="2 3">CASD</strain>
    </source>
</reference>
<gene>
    <name evidence="2" type="ORF">SINU_12440</name>
</gene>